<evidence type="ECO:0000313" key="2">
    <source>
        <dbReference type="EMBL" id="RAJ97901.1"/>
    </source>
</evidence>
<dbReference type="AlphaFoldDB" id="A0A327WXK3"/>
<protein>
    <submittedName>
        <fullName evidence="2">Uncharacterized protein DUF4293</fullName>
    </submittedName>
</protein>
<keyword evidence="1" id="KW-0472">Membrane</keyword>
<feature type="transmembrane region" description="Helical" evidence="1">
    <location>
        <begin position="88"/>
        <end position="108"/>
    </location>
</feature>
<name>A0A327WXK3_LARAB</name>
<dbReference type="OrthoDB" id="594989at2"/>
<keyword evidence="1" id="KW-0812">Transmembrane</keyword>
<dbReference type="RefSeq" id="WP_111628853.1">
    <property type="nucleotide sequence ID" value="NZ_QLMC01000003.1"/>
</dbReference>
<keyword evidence="3" id="KW-1185">Reference proteome</keyword>
<keyword evidence="1" id="KW-1133">Transmembrane helix</keyword>
<dbReference type="Pfam" id="PF14126">
    <property type="entry name" value="DUF4293"/>
    <property type="match status" value="1"/>
</dbReference>
<dbReference type="EMBL" id="QLMC01000003">
    <property type="protein sequence ID" value="RAJ97901.1"/>
    <property type="molecule type" value="Genomic_DNA"/>
</dbReference>
<accession>A0A327WXK3</accession>
<evidence type="ECO:0000313" key="3">
    <source>
        <dbReference type="Proteomes" id="UP000248790"/>
    </source>
</evidence>
<reference evidence="2 3" key="1">
    <citation type="submission" date="2018-06" db="EMBL/GenBank/DDBJ databases">
        <title>Genomic Encyclopedia of Archaeal and Bacterial Type Strains, Phase II (KMG-II): from individual species to whole genera.</title>
        <authorList>
            <person name="Goeker M."/>
        </authorList>
    </citation>
    <scope>NUCLEOTIDE SEQUENCE [LARGE SCALE GENOMIC DNA]</scope>
    <source>
        <strain evidence="2 3">DSM 21851</strain>
    </source>
</reference>
<sequence length="157" mass="17758">MLQRIQTIFLFLIAVSMGVLLGFPIWEKIGLSSAETVRLTALQLVYTKGISSQITPVYYLAVMAIAVALIALFTLFKYRNRLLQMGMCAINAILLTAIMGFVLYLTLYKGKDFFNPDDQGNFGIGFYAIVAALIFNMLANRFIRRDEKLVQESNRLR</sequence>
<feature type="transmembrane region" description="Helical" evidence="1">
    <location>
        <begin position="57"/>
        <end position="76"/>
    </location>
</feature>
<gene>
    <name evidence="2" type="ORF">LX87_02807</name>
</gene>
<evidence type="ECO:0000256" key="1">
    <source>
        <dbReference type="SAM" id="Phobius"/>
    </source>
</evidence>
<feature type="transmembrane region" description="Helical" evidence="1">
    <location>
        <begin position="120"/>
        <end position="139"/>
    </location>
</feature>
<proteinExistence type="predicted"/>
<dbReference type="InterPro" id="IPR025635">
    <property type="entry name" value="DUF4293"/>
</dbReference>
<organism evidence="2 3">
    <name type="scientific">Larkinella arboricola</name>
    <dbReference type="NCBI Taxonomy" id="643671"/>
    <lineage>
        <taxon>Bacteria</taxon>
        <taxon>Pseudomonadati</taxon>
        <taxon>Bacteroidota</taxon>
        <taxon>Cytophagia</taxon>
        <taxon>Cytophagales</taxon>
        <taxon>Spirosomataceae</taxon>
        <taxon>Larkinella</taxon>
    </lineage>
</organism>
<feature type="transmembrane region" description="Helical" evidence="1">
    <location>
        <begin position="7"/>
        <end position="26"/>
    </location>
</feature>
<comment type="caution">
    <text evidence="2">The sequence shown here is derived from an EMBL/GenBank/DDBJ whole genome shotgun (WGS) entry which is preliminary data.</text>
</comment>
<dbReference type="Proteomes" id="UP000248790">
    <property type="component" value="Unassembled WGS sequence"/>
</dbReference>